<dbReference type="Pfam" id="PF01569">
    <property type="entry name" value="PAP2"/>
    <property type="match status" value="1"/>
</dbReference>
<organism evidence="4 5">
    <name type="scientific">Actinacidiphila reveromycinica</name>
    <dbReference type="NCBI Taxonomy" id="659352"/>
    <lineage>
        <taxon>Bacteria</taxon>
        <taxon>Bacillati</taxon>
        <taxon>Actinomycetota</taxon>
        <taxon>Actinomycetes</taxon>
        <taxon>Kitasatosporales</taxon>
        <taxon>Streptomycetaceae</taxon>
        <taxon>Actinacidiphila</taxon>
    </lineage>
</organism>
<evidence type="ECO:0000259" key="3">
    <source>
        <dbReference type="SMART" id="SM00014"/>
    </source>
</evidence>
<feature type="region of interest" description="Disordered" evidence="1">
    <location>
        <begin position="242"/>
        <end position="366"/>
    </location>
</feature>
<reference evidence="4 5" key="2">
    <citation type="journal article" date="2011" name="J. Antibiot.">
        <title>Furaquinocins I and J: novel polyketide isoprenoid hybrid compounds from Streptomyces reveromyceticus SN-593.</title>
        <authorList>
            <person name="Panthee S."/>
            <person name="Takahashi S."/>
            <person name="Takagi H."/>
            <person name="Nogawa T."/>
            <person name="Oowada E."/>
            <person name="Uramoto M."/>
            <person name="Osada H."/>
        </authorList>
    </citation>
    <scope>NUCLEOTIDE SEQUENCE [LARGE SCALE GENOMIC DNA]</scope>
    <source>
        <strain evidence="4 5">SN-593</strain>
    </source>
</reference>
<reference evidence="4 5" key="1">
    <citation type="journal article" date="2010" name="J. Bacteriol.">
        <title>Biochemical characterization of a novel indole prenyltransferase from Streptomyces sp. SN-593.</title>
        <authorList>
            <person name="Takahashi S."/>
            <person name="Takagi H."/>
            <person name="Toyoda A."/>
            <person name="Uramoto M."/>
            <person name="Nogawa T."/>
            <person name="Ueki M."/>
            <person name="Sakaki Y."/>
            <person name="Osada H."/>
        </authorList>
    </citation>
    <scope>NUCLEOTIDE SEQUENCE [LARGE SCALE GENOMIC DNA]</scope>
    <source>
        <strain evidence="4 5">SN-593</strain>
    </source>
</reference>
<gene>
    <name evidence="4" type="ORF">RVR_1802</name>
</gene>
<keyword evidence="2" id="KW-0812">Transmembrane</keyword>
<dbReference type="PANTHER" id="PTHR14969:SF13">
    <property type="entry name" value="AT30094P"/>
    <property type="match status" value="1"/>
</dbReference>
<dbReference type="Gene3D" id="1.20.144.10">
    <property type="entry name" value="Phosphatidic acid phosphatase type 2/haloperoxidase"/>
    <property type="match status" value="1"/>
</dbReference>
<accession>A0A7U3UPP9</accession>
<evidence type="ECO:0000256" key="2">
    <source>
        <dbReference type="SAM" id="Phobius"/>
    </source>
</evidence>
<dbReference type="KEGG" id="arev:RVR_1802"/>
<keyword evidence="2" id="KW-0472">Membrane</keyword>
<dbReference type="PANTHER" id="PTHR14969">
    <property type="entry name" value="SPHINGOSINE-1-PHOSPHATE PHOSPHOHYDROLASE"/>
    <property type="match status" value="1"/>
</dbReference>
<reference evidence="4 5" key="3">
    <citation type="journal article" date="2011" name="Nat. Chem. Biol.">
        <title>Reveromycin A biosynthesis uses RevG and RevJ for stereospecific spiroacetal formation.</title>
        <authorList>
            <person name="Takahashi S."/>
            <person name="Toyoda A."/>
            <person name="Sekiyama Y."/>
            <person name="Takagi H."/>
            <person name="Nogawa T."/>
            <person name="Uramoto M."/>
            <person name="Suzuki R."/>
            <person name="Koshino H."/>
            <person name="Kumano T."/>
            <person name="Panthee S."/>
            <person name="Dairi T."/>
            <person name="Ishikawa J."/>
            <person name="Ikeda H."/>
            <person name="Sakaki Y."/>
            <person name="Osada H."/>
        </authorList>
    </citation>
    <scope>NUCLEOTIDE SEQUENCE [LARGE SCALE GENOMIC DNA]</scope>
    <source>
        <strain evidence="4 5">SN-593</strain>
    </source>
</reference>
<feature type="transmembrane region" description="Helical" evidence="2">
    <location>
        <begin position="180"/>
        <end position="198"/>
    </location>
</feature>
<feature type="transmembrane region" description="Helical" evidence="2">
    <location>
        <begin position="72"/>
        <end position="94"/>
    </location>
</feature>
<dbReference type="InterPro" id="IPR036938">
    <property type="entry name" value="PAP2/HPO_sf"/>
</dbReference>
<dbReference type="InterPro" id="IPR000326">
    <property type="entry name" value="PAP2/HPO"/>
</dbReference>
<keyword evidence="5" id="KW-1185">Reference proteome</keyword>
<dbReference type="AlphaFoldDB" id="A0A7U3UPP9"/>
<dbReference type="CDD" id="cd03392">
    <property type="entry name" value="PAP2_like_2"/>
    <property type="match status" value="1"/>
</dbReference>
<dbReference type="SMART" id="SM00014">
    <property type="entry name" value="acidPPc"/>
    <property type="match status" value="1"/>
</dbReference>
<feature type="domain" description="Phosphatidic acid phosphatase type 2/haloperoxidase" evidence="3">
    <location>
        <begin position="104"/>
        <end position="219"/>
    </location>
</feature>
<proteinExistence type="predicted"/>
<name>A0A7U3UPP9_9ACTN</name>
<feature type="transmembrane region" description="Helical" evidence="2">
    <location>
        <begin position="149"/>
        <end position="168"/>
    </location>
</feature>
<feature type="transmembrane region" description="Helical" evidence="2">
    <location>
        <begin position="106"/>
        <end position="127"/>
    </location>
</feature>
<dbReference type="SUPFAM" id="SSF48317">
    <property type="entry name" value="Acid phosphatase/Vanadium-dependent haloperoxidase"/>
    <property type="match status" value="1"/>
</dbReference>
<evidence type="ECO:0000256" key="1">
    <source>
        <dbReference type="SAM" id="MobiDB-lite"/>
    </source>
</evidence>
<feature type="transmembrane region" description="Helical" evidence="2">
    <location>
        <begin position="27"/>
        <end position="52"/>
    </location>
</feature>
<protein>
    <submittedName>
        <fullName evidence="4">Putative integral membrane protein</fullName>
    </submittedName>
</protein>
<evidence type="ECO:0000313" key="4">
    <source>
        <dbReference type="EMBL" id="BBA96482.1"/>
    </source>
</evidence>
<evidence type="ECO:0000313" key="5">
    <source>
        <dbReference type="Proteomes" id="UP000595703"/>
    </source>
</evidence>
<dbReference type="RefSeq" id="WP_237404600.1">
    <property type="nucleotide sequence ID" value="NZ_AP018365.1"/>
</dbReference>
<feature type="transmembrane region" description="Helical" evidence="2">
    <location>
        <begin position="204"/>
        <end position="221"/>
    </location>
</feature>
<dbReference type="Proteomes" id="UP000595703">
    <property type="component" value="Chromosome"/>
</dbReference>
<sequence length="366" mass="38679">MRTDNGPDLAAERPASRGLPRMSRTRVWLFALTVASYVAIVVGVITTSKLVTLDWQVMLWRPYKQWPQIHAFLDYFVVLGQRGPTAVMVLAWLGWRAWRHRTLHPLLVLGTSLLLLNITVGAVKYGLGRLGPHYATTVGSAEMFAGGDIFPSGHTANAVVTWGVLAYLATTPRARRWGSIASALLALGVGATTVYLGTHWVSDVLLGWAAGLLILLALPWFEPFMSRAEEWITGTWARFRARRAAPRTQPPAAPAGPARPGRGSGEGEPDRETVGTAAQVAASAGAAGAAPTGPAPAAASAPKPAPAASPTGTGSGHAAGRPPTVRGERTPPGAVGARRRPVDRQIMRPVPPLSQASTAARGPRPR</sequence>
<feature type="compositionally biased region" description="Low complexity" evidence="1">
    <location>
        <begin position="275"/>
        <end position="312"/>
    </location>
</feature>
<reference evidence="4 5" key="4">
    <citation type="journal article" date="2020" name="Sci. Rep.">
        <title>beta-carboline chemical signals induce reveromycin production through a LuxR family regulator in Streptomyces sp. SN-593.</title>
        <authorList>
            <person name="Panthee S."/>
            <person name="Kito N."/>
            <person name="Hayashi T."/>
            <person name="Shimizu T."/>
            <person name="Ishikawa J."/>
            <person name="Hamamoto H."/>
            <person name="Osada H."/>
            <person name="Takahashi S."/>
        </authorList>
    </citation>
    <scope>NUCLEOTIDE SEQUENCE [LARGE SCALE GENOMIC DNA]</scope>
    <source>
        <strain evidence="4 5">SN-593</strain>
    </source>
</reference>
<dbReference type="EMBL" id="AP018365">
    <property type="protein sequence ID" value="BBA96482.1"/>
    <property type="molecule type" value="Genomic_DNA"/>
</dbReference>
<keyword evidence="2" id="KW-1133">Transmembrane helix</keyword>